<proteinExistence type="predicted"/>
<evidence type="ECO:0000313" key="2">
    <source>
        <dbReference type="Proteomes" id="UP001143509"/>
    </source>
</evidence>
<sequence>MPAYTIVTTSATQGGDTAEVNTLTDDFANDSEALGYARRMADEVIDMAHQLLLDFDYSNVGVYDGDLIDEEVTPDHTALIGVWVLDEDGSAFVSAEEFREGAIEIEPAVSVPAS</sequence>
<reference evidence="1" key="1">
    <citation type="journal article" date="2014" name="Int. J. Syst. Evol. Microbiol.">
        <title>Complete genome of a new Firmicutes species belonging to the dominant human colonic microbiota ('Ruminococcus bicirculans') reveals two chromosomes and a selective capacity to utilize plant glucans.</title>
        <authorList>
            <consortium name="NISC Comparative Sequencing Program"/>
            <person name="Wegmann U."/>
            <person name="Louis P."/>
            <person name="Goesmann A."/>
            <person name="Henrissat B."/>
            <person name="Duncan S.H."/>
            <person name="Flint H.J."/>
        </authorList>
    </citation>
    <scope>NUCLEOTIDE SEQUENCE</scope>
    <source>
        <strain evidence="1">VKM B-1499</strain>
    </source>
</reference>
<keyword evidence="2" id="KW-1185">Reference proteome</keyword>
<dbReference type="Proteomes" id="UP001143509">
    <property type="component" value="Unassembled WGS sequence"/>
</dbReference>
<gene>
    <name evidence="1" type="ORF">GCM10017620_30220</name>
</gene>
<protein>
    <submittedName>
        <fullName evidence="1">Uncharacterized protein</fullName>
    </submittedName>
</protein>
<dbReference type="EMBL" id="BSFD01000011">
    <property type="protein sequence ID" value="GLK50048.1"/>
    <property type="molecule type" value="Genomic_DNA"/>
</dbReference>
<evidence type="ECO:0000313" key="1">
    <source>
        <dbReference type="EMBL" id="GLK50048.1"/>
    </source>
</evidence>
<comment type="caution">
    <text evidence="1">The sequence shown here is derived from an EMBL/GenBank/DDBJ whole genome shotgun (WGS) entry which is preliminary data.</text>
</comment>
<accession>A0ABQ5TCF1</accession>
<dbReference type="RefSeq" id="WP_271166212.1">
    <property type="nucleotide sequence ID" value="NZ_BSFD01000011.1"/>
</dbReference>
<name>A0ABQ5TCF1_9CAUL</name>
<organism evidence="1 2">
    <name type="scientific">Brevundimonas intermedia</name>
    <dbReference type="NCBI Taxonomy" id="74315"/>
    <lineage>
        <taxon>Bacteria</taxon>
        <taxon>Pseudomonadati</taxon>
        <taxon>Pseudomonadota</taxon>
        <taxon>Alphaproteobacteria</taxon>
        <taxon>Caulobacterales</taxon>
        <taxon>Caulobacteraceae</taxon>
        <taxon>Brevundimonas</taxon>
    </lineage>
</organism>
<reference evidence="1" key="2">
    <citation type="submission" date="2023-01" db="EMBL/GenBank/DDBJ databases">
        <authorList>
            <person name="Sun Q."/>
            <person name="Evtushenko L."/>
        </authorList>
    </citation>
    <scope>NUCLEOTIDE SEQUENCE</scope>
    <source>
        <strain evidence="1">VKM B-1499</strain>
    </source>
</reference>